<name>A0ABV7Y8I3_9ACTN</name>
<evidence type="ECO:0000313" key="2">
    <source>
        <dbReference type="EMBL" id="MFC3760986.1"/>
    </source>
</evidence>
<dbReference type="Pfam" id="PF01047">
    <property type="entry name" value="MarR"/>
    <property type="match status" value="1"/>
</dbReference>
<reference evidence="3" key="1">
    <citation type="journal article" date="2019" name="Int. J. Syst. Evol. Microbiol.">
        <title>The Global Catalogue of Microorganisms (GCM) 10K type strain sequencing project: providing services to taxonomists for standard genome sequencing and annotation.</title>
        <authorList>
            <consortium name="The Broad Institute Genomics Platform"/>
            <consortium name="The Broad Institute Genome Sequencing Center for Infectious Disease"/>
            <person name="Wu L."/>
            <person name="Ma J."/>
        </authorList>
    </citation>
    <scope>NUCLEOTIDE SEQUENCE [LARGE SCALE GENOMIC DNA]</scope>
    <source>
        <strain evidence="3">CGMCC 4.7241</strain>
    </source>
</reference>
<dbReference type="InterPro" id="IPR036388">
    <property type="entry name" value="WH-like_DNA-bd_sf"/>
</dbReference>
<dbReference type="InterPro" id="IPR039422">
    <property type="entry name" value="MarR/SlyA-like"/>
</dbReference>
<dbReference type="PROSITE" id="PS50995">
    <property type="entry name" value="HTH_MARR_2"/>
    <property type="match status" value="1"/>
</dbReference>
<proteinExistence type="predicted"/>
<protein>
    <submittedName>
        <fullName evidence="2">MarR family transcriptional regulator</fullName>
    </submittedName>
</protein>
<dbReference type="InterPro" id="IPR036390">
    <property type="entry name" value="WH_DNA-bd_sf"/>
</dbReference>
<evidence type="ECO:0000313" key="3">
    <source>
        <dbReference type="Proteomes" id="UP001595699"/>
    </source>
</evidence>
<dbReference type="Proteomes" id="UP001595699">
    <property type="component" value="Unassembled WGS sequence"/>
</dbReference>
<dbReference type="InterPro" id="IPR000835">
    <property type="entry name" value="HTH_MarR-typ"/>
</dbReference>
<keyword evidence="3" id="KW-1185">Reference proteome</keyword>
<dbReference type="EMBL" id="JBHRZH010000006">
    <property type="protein sequence ID" value="MFC3760986.1"/>
    <property type="molecule type" value="Genomic_DNA"/>
</dbReference>
<feature type="domain" description="HTH marR-type" evidence="1">
    <location>
        <begin position="9"/>
        <end position="145"/>
    </location>
</feature>
<gene>
    <name evidence="2" type="ORF">ACFOUW_09050</name>
</gene>
<dbReference type="SUPFAM" id="SSF46785">
    <property type="entry name" value="Winged helix' DNA-binding domain"/>
    <property type="match status" value="1"/>
</dbReference>
<dbReference type="RefSeq" id="WP_205117214.1">
    <property type="nucleotide sequence ID" value="NZ_JAFBCM010000001.1"/>
</dbReference>
<organism evidence="2 3">
    <name type="scientific">Tenggerimyces flavus</name>
    <dbReference type="NCBI Taxonomy" id="1708749"/>
    <lineage>
        <taxon>Bacteria</taxon>
        <taxon>Bacillati</taxon>
        <taxon>Actinomycetota</taxon>
        <taxon>Actinomycetes</taxon>
        <taxon>Propionibacteriales</taxon>
        <taxon>Nocardioidaceae</taxon>
        <taxon>Tenggerimyces</taxon>
    </lineage>
</organism>
<dbReference type="Gene3D" id="1.10.10.10">
    <property type="entry name" value="Winged helix-like DNA-binding domain superfamily/Winged helix DNA-binding domain"/>
    <property type="match status" value="1"/>
</dbReference>
<dbReference type="PANTHER" id="PTHR33164:SF106">
    <property type="entry name" value="TRANSCRIPTIONAL REGULATORY PROTEIN"/>
    <property type="match status" value="1"/>
</dbReference>
<sequence length="155" mass="17284">MSSKSTRRHRQLTVEIQAALREAKSQLTVLNQRVGTHLELRDIELTCLDILSRHKQLSPGALAREAGLHPATMTGILDRLERGGWIERSRDASDRRAVIVQNRRERGAELLGLYSGMNEAVQGICQDYDEDQLDLIVGFLRRMSAAGHAAAEDLA</sequence>
<accession>A0ABV7Y8I3</accession>
<dbReference type="PANTHER" id="PTHR33164">
    <property type="entry name" value="TRANSCRIPTIONAL REGULATOR, MARR FAMILY"/>
    <property type="match status" value="1"/>
</dbReference>
<dbReference type="SMART" id="SM00347">
    <property type="entry name" value="HTH_MARR"/>
    <property type="match status" value="1"/>
</dbReference>
<evidence type="ECO:0000259" key="1">
    <source>
        <dbReference type="PROSITE" id="PS50995"/>
    </source>
</evidence>
<comment type="caution">
    <text evidence="2">The sequence shown here is derived from an EMBL/GenBank/DDBJ whole genome shotgun (WGS) entry which is preliminary data.</text>
</comment>